<evidence type="ECO:0000313" key="3">
    <source>
        <dbReference type="Proteomes" id="UP000192578"/>
    </source>
</evidence>
<dbReference type="Proteomes" id="UP000192578">
    <property type="component" value="Unassembled WGS sequence"/>
</dbReference>
<dbReference type="EMBL" id="MTYJ01000683">
    <property type="protein sequence ID" value="OWA55347.1"/>
    <property type="molecule type" value="Genomic_DNA"/>
</dbReference>
<evidence type="ECO:0000256" key="1">
    <source>
        <dbReference type="SAM" id="MobiDB-lite"/>
    </source>
</evidence>
<organism evidence="2 3">
    <name type="scientific">Hypsibius exemplaris</name>
    <name type="common">Freshwater tardigrade</name>
    <dbReference type="NCBI Taxonomy" id="2072580"/>
    <lineage>
        <taxon>Eukaryota</taxon>
        <taxon>Metazoa</taxon>
        <taxon>Ecdysozoa</taxon>
        <taxon>Tardigrada</taxon>
        <taxon>Eutardigrada</taxon>
        <taxon>Parachela</taxon>
        <taxon>Hypsibioidea</taxon>
        <taxon>Hypsibiidae</taxon>
        <taxon>Hypsibius</taxon>
    </lineage>
</organism>
<feature type="non-terminal residue" evidence="2">
    <location>
        <position position="1"/>
    </location>
</feature>
<feature type="region of interest" description="Disordered" evidence="1">
    <location>
        <begin position="1"/>
        <end position="44"/>
    </location>
</feature>
<accession>A0A9X6NJM0</accession>
<dbReference type="AlphaFoldDB" id="A0A9X6NJM0"/>
<evidence type="ECO:0000313" key="2">
    <source>
        <dbReference type="EMBL" id="OWA55347.1"/>
    </source>
</evidence>
<proteinExistence type="predicted"/>
<gene>
    <name evidence="2" type="ORF">BV898_19731</name>
</gene>
<sequence>ESAYIGPVRSTRFGSREGSVNRFGPTVPVNGFGATGPDITSEVN</sequence>
<reference evidence="3" key="1">
    <citation type="submission" date="2017-01" db="EMBL/GenBank/DDBJ databases">
        <title>Comparative genomics of anhydrobiosis in the tardigrade Hypsibius dujardini.</title>
        <authorList>
            <person name="Yoshida Y."/>
            <person name="Koutsovoulos G."/>
            <person name="Laetsch D."/>
            <person name="Stevens L."/>
            <person name="Kumar S."/>
            <person name="Horikawa D."/>
            <person name="Ishino K."/>
            <person name="Komine S."/>
            <person name="Tomita M."/>
            <person name="Blaxter M."/>
            <person name="Arakawa K."/>
        </authorList>
    </citation>
    <scope>NUCLEOTIDE SEQUENCE [LARGE SCALE GENOMIC DNA]</scope>
    <source>
        <strain evidence="3">Z151</strain>
    </source>
</reference>
<keyword evidence="3" id="KW-1185">Reference proteome</keyword>
<comment type="caution">
    <text evidence="2">The sequence shown here is derived from an EMBL/GenBank/DDBJ whole genome shotgun (WGS) entry which is preliminary data.</text>
</comment>
<protein>
    <submittedName>
        <fullName evidence="2">Uncharacterized protein</fullName>
    </submittedName>
</protein>
<name>A0A9X6NJM0_HYPEX</name>